<dbReference type="InterPro" id="IPR050245">
    <property type="entry name" value="PrsA_foldase"/>
</dbReference>
<comment type="similarity">
    <text evidence="3 11">Belongs to the PrsA family.</text>
</comment>
<keyword evidence="4 11" id="KW-1003">Cell membrane</keyword>
<organism evidence="14 15">
    <name type="scientific">Terribacillus halophilus</name>
    <dbReference type="NCBI Taxonomy" id="361279"/>
    <lineage>
        <taxon>Bacteria</taxon>
        <taxon>Bacillati</taxon>
        <taxon>Bacillota</taxon>
        <taxon>Bacilli</taxon>
        <taxon>Bacillales</taxon>
        <taxon>Bacillaceae</taxon>
        <taxon>Terribacillus</taxon>
    </lineage>
</organism>
<keyword evidence="5 11" id="KW-0732">Signal</keyword>
<dbReference type="InterPro" id="IPR000297">
    <property type="entry name" value="PPIase_PpiC"/>
</dbReference>
<evidence type="ECO:0000256" key="6">
    <source>
        <dbReference type="ARBA" id="ARBA00023110"/>
    </source>
</evidence>
<keyword evidence="7 11" id="KW-0472">Membrane</keyword>
<evidence type="ECO:0000256" key="12">
    <source>
        <dbReference type="SAM" id="SignalP"/>
    </source>
</evidence>
<dbReference type="Proteomes" id="UP000198666">
    <property type="component" value="Unassembled WGS sequence"/>
</dbReference>
<evidence type="ECO:0000256" key="10">
    <source>
        <dbReference type="ARBA" id="ARBA00023288"/>
    </source>
</evidence>
<evidence type="ECO:0000259" key="13">
    <source>
        <dbReference type="PROSITE" id="PS50198"/>
    </source>
</evidence>
<evidence type="ECO:0000256" key="5">
    <source>
        <dbReference type="ARBA" id="ARBA00022729"/>
    </source>
</evidence>
<keyword evidence="8 11" id="KW-0564">Palmitate</keyword>
<name>A0A1G6P9U4_9BACI</name>
<dbReference type="InterPro" id="IPR023059">
    <property type="entry name" value="Foldase_PrsA"/>
</dbReference>
<dbReference type="PANTHER" id="PTHR47245">
    <property type="entry name" value="PEPTIDYLPROLYL ISOMERASE"/>
    <property type="match status" value="1"/>
</dbReference>
<feature type="chain" id="PRO_5038661024" description="Foldase protein PrsA" evidence="12">
    <location>
        <begin position="19"/>
        <end position="292"/>
    </location>
</feature>
<evidence type="ECO:0000256" key="4">
    <source>
        <dbReference type="ARBA" id="ARBA00022475"/>
    </source>
</evidence>
<feature type="domain" description="PpiC" evidence="13">
    <location>
        <begin position="135"/>
        <end position="225"/>
    </location>
</feature>
<sequence length="292" mass="32659">MKKLAIAAVFATSVVALSACGSGETVVESKAGDISKEDYYQELSDKYGSQVLQTMLLEKALDDKYDVKDEQIDEQVDKLKDQYGDSFESVLQQAGYADEDTFRESVKTSLLQQQAIADGVDVSDEEIQTRYDHMKTDLNASHILVADEDTAKEVKKKLDDGEKWDDLVEEYSTDTGTVENKGSLDWFTAGSMDSAFEDAAYNLKKGEISDPVESSFGWHIIRLDDTRDTEQEVGSLDDERDQIKTELAIQKVDSAEQQEKINKILKDADFDIKIDQYKDLVDNMTSTSKTSG</sequence>
<evidence type="ECO:0000313" key="15">
    <source>
        <dbReference type="Proteomes" id="UP000198666"/>
    </source>
</evidence>
<evidence type="ECO:0000313" key="14">
    <source>
        <dbReference type="EMBL" id="SDC76849.1"/>
    </source>
</evidence>
<evidence type="ECO:0000256" key="1">
    <source>
        <dbReference type="ARBA" id="ARBA00000971"/>
    </source>
</evidence>
<proteinExistence type="inferred from homology"/>
<dbReference type="SUPFAM" id="SSF109998">
    <property type="entry name" value="Triger factor/SurA peptide-binding domain-like"/>
    <property type="match status" value="1"/>
</dbReference>
<evidence type="ECO:0000256" key="8">
    <source>
        <dbReference type="ARBA" id="ARBA00023139"/>
    </source>
</evidence>
<dbReference type="HAMAP" id="MF_01145">
    <property type="entry name" value="Foldase_PrsA"/>
    <property type="match status" value="1"/>
</dbReference>
<dbReference type="RefSeq" id="WP_093726858.1">
    <property type="nucleotide sequence ID" value="NZ_FMZB01000004.1"/>
</dbReference>
<comment type="subcellular location">
    <subcellularLocation>
        <location evidence="2 11">Cell membrane</location>
        <topology evidence="2 11">Lipid-anchor</topology>
    </subcellularLocation>
</comment>
<dbReference type="PROSITE" id="PS50198">
    <property type="entry name" value="PPIC_PPIASE_2"/>
    <property type="match status" value="1"/>
</dbReference>
<dbReference type="GO" id="GO:0006457">
    <property type="term" value="P:protein folding"/>
    <property type="evidence" value="ECO:0007669"/>
    <property type="project" value="UniProtKB-UniRule"/>
</dbReference>
<dbReference type="EC" id="5.2.1.8" evidence="11"/>
<evidence type="ECO:0000256" key="2">
    <source>
        <dbReference type="ARBA" id="ARBA00004193"/>
    </source>
</evidence>
<evidence type="ECO:0000256" key="3">
    <source>
        <dbReference type="ARBA" id="ARBA00006071"/>
    </source>
</evidence>
<keyword evidence="15" id="KW-1185">Reference proteome</keyword>
<accession>A0A1G6P9U4</accession>
<dbReference type="PANTHER" id="PTHR47245:SF1">
    <property type="entry name" value="FOLDASE PROTEIN PRSA"/>
    <property type="match status" value="1"/>
</dbReference>
<dbReference type="GO" id="GO:0005886">
    <property type="term" value="C:plasma membrane"/>
    <property type="evidence" value="ECO:0007669"/>
    <property type="project" value="UniProtKB-SubCell"/>
</dbReference>
<dbReference type="OrthoDB" id="14196at2"/>
<dbReference type="EMBL" id="FMZB01000004">
    <property type="protein sequence ID" value="SDC76849.1"/>
    <property type="molecule type" value="Genomic_DNA"/>
</dbReference>
<keyword evidence="6 11" id="KW-0697">Rotamase</keyword>
<dbReference type="Gene3D" id="3.10.50.40">
    <property type="match status" value="1"/>
</dbReference>
<evidence type="ECO:0000256" key="7">
    <source>
        <dbReference type="ARBA" id="ARBA00023136"/>
    </source>
</evidence>
<protein>
    <recommendedName>
        <fullName evidence="11">Foldase protein PrsA</fullName>
        <ecNumber evidence="11">5.2.1.8</ecNumber>
    </recommendedName>
</protein>
<dbReference type="Pfam" id="PF00639">
    <property type="entry name" value="Rotamase"/>
    <property type="match status" value="1"/>
</dbReference>
<comment type="function">
    <text evidence="11">Plays a major role in protein secretion by helping the post-translocational extracellular folding of several secreted proteins.</text>
</comment>
<dbReference type="AlphaFoldDB" id="A0A1G6P9U4"/>
<evidence type="ECO:0000256" key="9">
    <source>
        <dbReference type="ARBA" id="ARBA00023235"/>
    </source>
</evidence>
<reference evidence="15" key="1">
    <citation type="submission" date="2016-10" db="EMBL/GenBank/DDBJ databases">
        <authorList>
            <person name="Varghese N."/>
            <person name="Submissions S."/>
        </authorList>
    </citation>
    <scope>NUCLEOTIDE SEQUENCE [LARGE SCALE GENOMIC DNA]</scope>
    <source>
        <strain evidence="15">DSM 21620</strain>
    </source>
</reference>
<dbReference type="GO" id="GO:0003755">
    <property type="term" value="F:peptidyl-prolyl cis-trans isomerase activity"/>
    <property type="evidence" value="ECO:0007669"/>
    <property type="project" value="UniProtKB-UniRule"/>
</dbReference>
<dbReference type="PROSITE" id="PS51257">
    <property type="entry name" value="PROKAR_LIPOPROTEIN"/>
    <property type="match status" value="1"/>
</dbReference>
<evidence type="ECO:0000256" key="11">
    <source>
        <dbReference type="HAMAP-Rule" id="MF_01145"/>
    </source>
</evidence>
<feature type="signal peptide" evidence="12">
    <location>
        <begin position="1"/>
        <end position="18"/>
    </location>
</feature>
<gene>
    <name evidence="11" type="primary">prsA</name>
    <name evidence="14" type="ORF">SAMN05421663_10453</name>
</gene>
<keyword evidence="9 11" id="KW-0413">Isomerase</keyword>
<dbReference type="InterPro" id="IPR046357">
    <property type="entry name" value="PPIase_dom_sf"/>
</dbReference>
<dbReference type="SUPFAM" id="SSF54534">
    <property type="entry name" value="FKBP-like"/>
    <property type="match status" value="1"/>
</dbReference>
<keyword evidence="10 11" id="KW-0449">Lipoprotein</keyword>
<dbReference type="STRING" id="361279.SAMN05421663_10453"/>
<comment type="catalytic activity">
    <reaction evidence="1 11">
        <text>[protein]-peptidylproline (omega=180) = [protein]-peptidylproline (omega=0)</text>
        <dbReference type="Rhea" id="RHEA:16237"/>
        <dbReference type="Rhea" id="RHEA-COMP:10747"/>
        <dbReference type="Rhea" id="RHEA-COMP:10748"/>
        <dbReference type="ChEBI" id="CHEBI:83833"/>
        <dbReference type="ChEBI" id="CHEBI:83834"/>
        <dbReference type="EC" id="5.2.1.8"/>
    </reaction>
</comment>
<dbReference type="InterPro" id="IPR027304">
    <property type="entry name" value="Trigger_fact/SurA_dom_sf"/>
</dbReference>